<dbReference type="EMBL" id="ADBJ01000044">
    <property type="protein sequence ID" value="EFA76912.1"/>
    <property type="molecule type" value="Genomic_DNA"/>
</dbReference>
<dbReference type="GeneID" id="31365139"/>
<feature type="region of interest" description="Disordered" evidence="1">
    <location>
        <begin position="1"/>
        <end position="107"/>
    </location>
</feature>
<dbReference type="AlphaFoldDB" id="D3BNG1"/>
<evidence type="ECO:0000256" key="1">
    <source>
        <dbReference type="SAM" id="MobiDB-lite"/>
    </source>
</evidence>
<dbReference type="InParanoid" id="D3BNG1"/>
<dbReference type="Proteomes" id="UP000001396">
    <property type="component" value="Unassembled WGS sequence"/>
</dbReference>
<comment type="caution">
    <text evidence="2">The sequence shown here is derived from an EMBL/GenBank/DDBJ whole genome shotgun (WGS) entry which is preliminary data.</text>
</comment>
<accession>D3BNG1</accession>
<protein>
    <submittedName>
        <fullName evidence="2">Uncharacterized protein</fullName>
    </submittedName>
</protein>
<gene>
    <name evidence="2" type="ORF">PPL_09664</name>
</gene>
<proteinExistence type="predicted"/>
<feature type="compositionally biased region" description="Basic residues" evidence="1">
    <location>
        <begin position="1"/>
        <end position="11"/>
    </location>
</feature>
<keyword evidence="3" id="KW-1185">Reference proteome</keyword>
<feature type="compositionally biased region" description="Low complexity" evidence="1">
    <location>
        <begin position="58"/>
        <end position="89"/>
    </location>
</feature>
<name>D3BNG1_HETP5</name>
<evidence type="ECO:0000313" key="3">
    <source>
        <dbReference type="Proteomes" id="UP000001396"/>
    </source>
</evidence>
<feature type="region of interest" description="Disordered" evidence="1">
    <location>
        <begin position="183"/>
        <end position="231"/>
    </location>
</feature>
<feature type="compositionally biased region" description="Basic and acidic residues" evidence="1">
    <location>
        <begin position="20"/>
        <end position="41"/>
    </location>
</feature>
<sequence length="663" mass="75412">MSNSSNHKRKNTNYNNGKTTDIEESRKKAKSLHSEKLRFKINDNNNKNNTHSHRRSSTSDISNSCSSSGSSRGGSSSSSRRHSSSGNSSSRKKDDEESVENYKTTTTTTTTTNYSQFDLKRDIRNSFYDYRSGSGSGFGVNLNKEDIFYGFEDEKSVKQNIRQLASSNPSEMTPFLRTNHRNNYVCKPTTTTTTTTTSSTSPSTTTTSSSSRSTNRNNNSNSISSNNNDANVNDDTNNTLFDFPSCFPQCSNNLYIDGALSSFQPLIKFKNEIRLKLLTRPYPLSINNYISPLWFEEHFNNNINNNSNNNNNNINDNITTTTTTTTTTTNNNINDKIIYKNKILEQEGVPAGLLQSILKEEEKSRSISLQQDRTSFNYGNTMLNIKDKLLVFASGSNMNVLTLHSLISKDNGVFPLKYQYDQHALHYYNQPQTILNIDYYKYSKYIYLIYFRTLYSVYFFYLRYNNDNNNNNNNSFQSKDEAIKNSSLEFINKTTFKDIVSDVCISSRSLEIAYVLLSDGSLLSLNYQAKHDYNKYLKLLLKSGGDHESLRIGEWKKLRLSRDTGIHCYIACPTELIAVEVYGGTTETVQCRLLMNHLSYGLLTGFLMLDHFQMVVTTSYRSPPAARQHQSLGNSFEYHWFRYVFAVWSQAVSSATAVAAPRL</sequence>
<feature type="compositionally biased region" description="Low complexity" evidence="1">
    <location>
        <begin position="189"/>
        <end position="231"/>
    </location>
</feature>
<reference evidence="2 3" key="1">
    <citation type="journal article" date="2011" name="Genome Res.">
        <title>Phylogeny-wide analysis of social amoeba genomes highlights ancient origins for complex intercellular communication.</title>
        <authorList>
            <person name="Heidel A.J."/>
            <person name="Lawal H.M."/>
            <person name="Felder M."/>
            <person name="Schilde C."/>
            <person name="Helps N.R."/>
            <person name="Tunggal B."/>
            <person name="Rivero F."/>
            <person name="John U."/>
            <person name="Schleicher M."/>
            <person name="Eichinger L."/>
            <person name="Platzer M."/>
            <person name="Noegel A.A."/>
            <person name="Schaap P."/>
            <person name="Gloeckner G."/>
        </authorList>
    </citation>
    <scope>NUCLEOTIDE SEQUENCE [LARGE SCALE GENOMIC DNA]</scope>
    <source>
        <strain evidence="3">ATCC 26659 / Pp 5 / PN500</strain>
    </source>
</reference>
<evidence type="ECO:0000313" key="2">
    <source>
        <dbReference type="EMBL" id="EFA76912.1"/>
    </source>
</evidence>
<dbReference type="RefSeq" id="XP_020429044.1">
    <property type="nucleotide sequence ID" value="XM_020580457.1"/>
</dbReference>
<organism evidence="2 3">
    <name type="scientific">Heterostelium pallidum (strain ATCC 26659 / Pp 5 / PN500)</name>
    <name type="common">Cellular slime mold</name>
    <name type="synonym">Polysphondylium pallidum</name>
    <dbReference type="NCBI Taxonomy" id="670386"/>
    <lineage>
        <taxon>Eukaryota</taxon>
        <taxon>Amoebozoa</taxon>
        <taxon>Evosea</taxon>
        <taxon>Eumycetozoa</taxon>
        <taxon>Dictyostelia</taxon>
        <taxon>Acytosteliales</taxon>
        <taxon>Acytosteliaceae</taxon>
        <taxon>Heterostelium</taxon>
    </lineage>
</organism>